<comment type="caution">
    <text evidence="8">The sequence shown here is derived from an EMBL/GenBank/DDBJ whole genome shotgun (WGS) entry which is preliminary data.</text>
</comment>
<dbReference type="PANTHER" id="PTHR44167:SF23">
    <property type="entry name" value="CDC7 KINASE, ISOFORM A-RELATED"/>
    <property type="match status" value="1"/>
</dbReference>
<evidence type="ECO:0000256" key="2">
    <source>
        <dbReference type="ARBA" id="ARBA00022527"/>
    </source>
</evidence>
<evidence type="ECO:0000256" key="1">
    <source>
        <dbReference type="ARBA" id="ARBA00012513"/>
    </source>
</evidence>
<dbReference type="GO" id="GO:0044773">
    <property type="term" value="P:mitotic DNA damage checkpoint signaling"/>
    <property type="evidence" value="ECO:0007669"/>
    <property type="project" value="TreeGrafter"/>
</dbReference>
<evidence type="ECO:0000256" key="5">
    <source>
        <dbReference type="ARBA" id="ARBA00022777"/>
    </source>
</evidence>
<evidence type="ECO:0000313" key="8">
    <source>
        <dbReference type="EMBL" id="OHT13286.1"/>
    </source>
</evidence>
<reference evidence="8" key="1">
    <citation type="submission" date="2016-10" db="EMBL/GenBank/DDBJ databases">
        <authorList>
            <person name="Benchimol M."/>
            <person name="Almeida L.G."/>
            <person name="Vasconcelos A.T."/>
            <person name="Perreira-Neves A."/>
            <person name="Rosa I.A."/>
            <person name="Tasca T."/>
            <person name="Bogo M.R."/>
            <person name="de Souza W."/>
        </authorList>
    </citation>
    <scope>NUCLEOTIDE SEQUENCE [LARGE SCALE GENOMIC DNA]</scope>
    <source>
        <strain evidence="8">K</strain>
    </source>
</reference>
<keyword evidence="9" id="KW-1185">Reference proteome</keyword>
<proteinExistence type="predicted"/>
<keyword evidence="3" id="KW-0808">Transferase</keyword>
<dbReference type="InterPro" id="IPR008271">
    <property type="entry name" value="Ser/Thr_kinase_AS"/>
</dbReference>
<protein>
    <recommendedName>
        <fullName evidence="1">non-specific serine/threonine protein kinase</fullName>
        <ecNumber evidence="1">2.7.11.1</ecNumber>
    </recommendedName>
</protein>
<evidence type="ECO:0000256" key="4">
    <source>
        <dbReference type="ARBA" id="ARBA00022741"/>
    </source>
</evidence>
<keyword evidence="2" id="KW-0723">Serine/threonine-protein kinase</keyword>
<dbReference type="GO" id="GO:0004674">
    <property type="term" value="F:protein serine/threonine kinase activity"/>
    <property type="evidence" value="ECO:0007669"/>
    <property type="project" value="UniProtKB-KW"/>
</dbReference>
<dbReference type="PANTHER" id="PTHR44167">
    <property type="entry name" value="OVARIAN-SPECIFIC SERINE/THREONINE-PROTEIN KINASE LOK-RELATED"/>
    <property type="match status" value="1"/>
</dbReference>
<dbReference type="Gene3D" id="1.10.510.10">
    <property type="entry name" value="Transferase(Phosphotransferase) domain 1"/>
    <property type="match status" value="1"/>
</dbReference>
<dbReference type="PROSITE" id="PS00108">
    <property type="entry name" value="PROTEIN_KINASE_ST"/>
    <property type="match status" value="1"/>
</dbReference>
<accession>A0A1J4KUE7</accession>
<dbReference type="RefSeq" id="XP_068366422.1">
    <property type="nucleotide sequence ID" value="XM_068499086.1"/>
</dbReference>
<feature type="domain" description="Protein kinase" evidence="7">
    <location>
        <begin position="19"/>
        <end position="332"/>
    </location>
</feature>
<dbReference type="PROSITE" id="PS50011">
    <property type="entry name" value="PROTEIN_KINASE_DOM"/>
    <property type="match status" value="1"/>
</dbReference>
<dbReference type="SMART" id="SM00220">
    <property type="entry name" value="S_TKc"/>
    <property type="match status" value="1"/>
</dbReference>
<gene>
    <name evidence="8" type="ORF">TRFO_16609</name>
</gene>
<dbReference type="VEuPathDB" id="TrichDB:TRFO_16609"/>
<dbReference type="SUPFAM" id="SSF56112">
    <property type="entry name" value="Protein kinase-like (PK-like)"/>
    <property type="match status" value="1"/>
</dbReference>
<evidence type="ECO:0000256" key="3">
    <source>
        <dbReference type="ARBA" id="ARBA00022679"/>
    </source>
</evidence>
<dbReference type="EC" id="2.7.11.1" evidence="1"/>
<evidence type="ECO:0000259" key="7">
    <source>
        <dbReference type="PROSITE" id="PS50011"/>
    </source>
</evidence>
<dbReference type="InterPro" id="IPR000719">
    <property type="entry name" value="Prot_kinase_dom"/>
</dbReference>
<keyword evidence="6" id="KW-0067">ATP-binding</keyword>
<dbReference type="AlphaFoldDB" id="A0A1J4KUE7"/>
<evidence type="ECO:0000313" key="9">
    <source>
        <dbReference type="Proteomes" id="UP000179807"/>
    </source>
</evidence>
<keyword evidence="5 8" id="KW-0418">Kinase</keyword>
<dbReference type="GeneID" id="94833790"/>
<dbReference type="Gene3D" id="3.30.200.20">
    <property type="entry name" value="Phosphorylase Kinase, domain 1"/>
    <property type="match status" value="1"/>
</dbReference>
<evidence type="ECO:0000256" key="6">
    <source>
        <dbReference type="ARBA" id="ARBA00022840"/>
    </source>
</evidence>
<dbReference type="GO" id="GO:0005524">
    <property type="term" value="F:ATP binding"/>
    <property type="evidence" value="ECO:0007669"/>
    <property type="project" value="UniProtKB-KW"/>
</dbReference>
<keyword evidence="4" id="KW-0547">Nucleotide-binding</keyword>
<dbReference type="OrthoDB" id="10020333at2759"/>
<dbReference type="Proteomes" id="UP000179807">
    <property type="component" value="Unassembled WGS sequence"/>
</dbReference>
<dbReference type="EMBL" id="MLAK01000544">
    <property type="protein sequence ID" value="OHT13286.1"/>
    <property type="molecule type" value="Genomic_DNA"/>
</dbReference>
<organism evidence="8 9">
    <name type="scientific">Tritrichomonas foetus</name>
    <dbReference type="NCBI Taxonomy" id="1144522"/>
    <lineage>
        <taxon>Eukaryota</taxon>
        <taxon>Metamonada</taxon>
        <taxon>Parabasalia</taxon>
        <taxon>Tritrichomonadida</taxon>
        <taxon>Tritrichomonadidae</taxon>
        <taxon>Tritrichomonas</taxon>
    </lineage>
</organism>
<dbReference type="Pfam" id="PF00069">
    <property type="entry name" value="Pkinase"/>
    <property type="match status" value="1"/>
</dbReference>
<dbReference type="GO" id="GO:0005634">
    <property type="term" value="C:nucleus"/>
    <property type="evidence" value="ECO:0007669"/>
    <property type="project" value="TreeGrafter"/>
</dbReference>
<sequence>MNEKSDVAEEIQGEITDLFEIVSEITHSSSSTVSLVKYKRSGNQYAMKTLYWNMTPQRFFHEFKMLRICNNVHIISARKIFIKKSNNNIIFYMILPYFENKPLPTIINKFNNVAVYWYINGLMNALAYLHRKNIAHFDVKPSNYLFNPSNSQGKLIGFQFSRYLSNPNEENVSHSENPCLEQDLMNPKNSENQKPMEFISSGSISYRAPELLMRSEKITSVVDVWSAGVILLSILTRRYPFFSNTDDLMTLGQIASILGTQRIHEAAAECNRKVKFPYETKNTDIKLIVIAYNPHIFELKLPDSVYDLLGKMLEPCPSKRITAIDALKHPFLQQVITRGS</sequence>
<name>A0A1J4KUE7_9EUKA</name>
<dbReference type="InterPro" id="IPR011009">
    <property type="entry name" value="Kinase-like_dom_sf"/>
</dbReference>